<dbReference type="PANTHER" id="PTHR40254">
    <property type="entry name" value="BLR0577 PROTEIN"/>
    <property type="match status" value="1"/>
</dbReference>
<dbReference type="PRINTS" id="PR00411">
    <property type="entry name" value="PNDRDTASEI"/>
</dbReference>
<accession>A0A7W7WY67</accession>
<dbReference type="EMBL" id="JACHJS010000001">
    <property type="protein sequence ID" value="MBB4967383.1"/>
    <property type="molecule type" value="Genomic_DNA"/>
</dbReference>
<proteinExistence type="predicted"/>
<comment type="caution">
    <text evidence="2">The sequence shown here is derived from an EMBL/GenBank/DDBJ whole genome shotgun (WGS) entry which is preliminary data.</text>
</comment>
<organism evidence="2 3">
    <name type="scientific">Saccharothrix violaceirubra</name>
    <dbReference type="NCBI Taxonomy" id="413306"/>
    <lineage>
        <taxon>Bacteria</taxon>
        <taxon>Bacillati</taxon>
        <taxon>Actinomycetota</taxon>
        <taxon>Actinomycetes</taxon>
        <taxon>Pseudonocardiales</taxon>
        <taxon>Pseudonocardiaceae</taxon>
        <taxon>Saccharothrix</taxon>
    </lineage>
</organism>
<reference evidence="2 3" key="1">
    <citation type="submission" date="2020-08" db="EMBL/GenBank/DDBJ databases">
        <title>Sequencing the genomes of 1000 actinobacteria strains.</title>
        <authorList>
            <person name="Klenk H.-P."/>
        </authorList>
    </citation>
    <scope>NUCLEOTIDE SEQUENCE [LARGE SCALE GENOMIC DNA]</scope>
    <source>
        <strain evidence="2 3">DSM 45084</strain>
    </source>
</reference>
<dbReference type="Proteomes" id="UP000542674">
    <property type="component" value="Unassembled WGS sequence"/>
</dbReference>
<dbReference type="InterPro" id="IPR052189">
    <property type="entry name" value="L-asp_N-monooxygenase_NS-form"/>
</dbReference>
<evidence type="ECO:0000313" key="3">
    <source>
        <dbReference type="Proteomes" id="UP000542674"/>
    </source>
</evidence>
<sequence>MDHTRSRVVIVGAGAAGVTVAARLAGLPADVSLVDPDPRPGRGVAYSTGHAGHLLNTPAGRMSAFPDEPDHFVRWASRLTGRAVGPGEFLARHHFGTYLGSVLAGCPVRHVRARAVGVRAGAVELADGRALPFDAAVLAVGAFPSSGSWAPPALVADSRFVPNPWSANAFVSVPDDLDVLLVGTGLTAVDVTMLLDRPGRVVHAVSRHGLLPRAHAPSRPVDVPRVEGCSDLDSVRALLVGRVRALGDWRTAVDGLRPVTAGLWQRLSEVDRARFLAEDVRLWDVRRHRMPPAAASWVGRTRAVGRLRVHRGSVVAADLFRRAVHVRLSTGSVLRVGAVVDCTGQHNDPALATDPLIRSLLRTGLIRRDPLGLGIRTAPDGRVLPLDAPLWTIGAPRRGDLWETTAYPEIRAQATTVAESVATHLSTTAYHAA</sequence>
<dbReference type="Gene3D" id="3.50.50.60">
    <property type="entry name" value="FAD/NAD(P)-binding domain"/>
    <property type="match status" value="2"/>
</dbReference>
<dbReference type="Pfam" id="PF13454">
    <property type="entry name" value="NAD_binding_9"/>
    <property type="match status" value="1"/>
</dbReference>
<name>A0A7W7WY67_9PSEU</name>
<dbReference type="RefSeq" id="WP_184672052.1">
    <property type="nucleotide sequence ID" value="NZ_BAABAI010000009.1"/>
</dbReference>
<dbReference type="PRINTS" id="PR00368">
    <property type="entry name" value="FADPNR"/>
</dbReference>
<feature type="domain" description="FAD-dependent urate hydroxylase HpyO/Asp monooxygenase CreE-like FAD/NAD(P)-binding" evidence="1">
    <location>
        <begin position="9"/>
        <end position="142"/>
    </location>
</feature>
<dbReference type="PANTHER" id="PTHR40254:SF1">
    <property type="entry name" value="BLR0577 PROTEIN"/>
    <property type="match status" value="1"/>
</dbReference>
<dbReference type="InterPro" id="IPR036188">
    <property type="entry name" value="FAD/NAD-bd_sf"/>
</dbReference>
<protein>
    <submittedName>
        <fullName evidence="2">Putative NAD(P)/FAD-binding protein YdhS</fullName>
    </submittedName>
</protein>
<gene>
    <name evidence="2" type="ORF">F4559_004742</name>
</gene>
<dbReference type="SUPFAM" id="SSF51905">
    <property type="entry name" value="FAD/NAD(P)-binding domain"/>
    <property type="match status" value="1"/>
</dbReference>
<evidence type="ECO:0000313" key="2">
    <source>
        <dbReference type="EMBL" id="MBB4967383.1"/>
    </source>
</evidence>
<keyword evidence="3" id="KW-1185">Reference proteome</keyword>
<evidence type="ECO:0000259" key="1">
    <source>
        <dbReference type="Pfam" id="PF13454"/>
    </source>
</evidence>
<dbReference type="InterPro" id="IPR038732">
    <property type="entry name" value="HpyO/CreE_NAD-binding"/>
</dbReference>
<dbReference type="AlphaFoldDB" id="A0A7W7WY67"/>